<name>A0A514Z6G8_9LACT</name>
<sequence>MGLIYDSGESHELIEALSSNITISYQITNGMSKGSTHLISTLNRGELSGVAYHAGKNLFEAVIHPTILKVKQAIEDIKSDLSAYKSADSSISHYGHLDMEILQQQHRLIQETMRTVEEQIQLDQDFSVQMSNVLGGNVLESVRTFSEAQALQEQLERLERLKQGYEEKMNALESFSSMTASLFSDSLAVFQSAMQGIKMLNGTTFDSGGNPKYPVGSNLNWLSTMRNQSLDNGTSYTDSKIKNKYKNRLSELKAIEKLSSEMGISLEEAEKLYLTFQKLGKNQKELDKLKQTSEVVNAYFSKIKEYPKIHDNDNIELITVSYGEPDSDNVIRYVVNTTTNKLVSIEAGSSMKHLLGYVADPDRIIENNKKMPNPEDENNGLLYANRFANALTQFGEINSTLETTTIKKKGKEYLEELARLESEAKKKREIENKQNSSTMTDNSGQGPIFAGTGAQ</sequence>
<dbReference type="OrthoDB" id="2234398at2"/>
<evidence type="ECO:0000256" key="1">
    <source>
        <dbReference type="SAM" id="Coils"/>
    </source>
</evidence>
<feature type="region of interest" description="Disordered" evidence="2">
    <location>
        <begin position="422"/>
        <end position="455"/>
    </location>
</feature>
<evidence type="ECO:0000256" key="2">
    <source>
        <dbReference type="SAM" id="MobiDB-lite"/>
    </source>
</evidence>
<dbReference type="Proteomes" id="UP000315128">
    <property type="component" value="Chromosome"/>
</dbReference>
<protein>
    <submittedName>
        <fullName evidence="3">Uncharacterized protein</fullName>
    </submittedName>
</protein>
<reference evidence="3 4" key="1">
    <citation type="submission" date="2019-07" db="EMBL/GenBank/DDBJ databases">
        <title>Genome sequencing of KACC 19320.</title>
        <authorList>
            <person name="Heo J."/>
            <person name="Kim S.-J."/>
            <person name="Kim J.-S."/>
            <person name="Hong S.-B."/>
            <person name="Kwon S.-W."/>
        </authorList>
    </citation>
    <scope>NUCLEOTIDE SEQUENCE [LARGE SCALE GENOMIC DNA]</scope>
    <source>
        <strain evidence="3 4">KACC 19320</strain>
    </source>
</reference>
<accession>A0A514Z6G8</accession>
<evidence type="ECO:0000313" key="3">
    <source>
        <dbReference type="EMBL" id="QDK70189.1"/>
    </source>
</evidence>
<dbReference type="RefSeq" id="WP_142765815.1">
    <property type="nucleotide sequence ID" value="NZ_CP041356.1"/>
</dbReference>
<evidence type="ECO:0000313" key="4">
    <source>
        <dbReference type="Proteomes" id="UP000315128"/>
    </source>
</evidence>
<proteinExistence type="predicted"/>
<organism evidence="3 4">
    <name type="scientific">Lactococcus protaetiae</name>
    <dbReference type="NCBI Taxonomy" id="2592653"/>
    <lineage>
        <taxon>Bacteria</taxon>
        <taxon>Bacillati</taxon>
        <taxon>Bacillota</taxon>
        <taxon>Bacilli</taxon>
        <taxon>Lactobacillales</taxon>
        <taxon>Streptococcaceae</taxon>
        <taxon>Lactococcus</taxon>
    </lineage>
</organism>
<gene>
    <name evidence="3" type="ORF">FLP15_02075</name>
</gene>
<keyword evidence="4" id="KW-1185">Reference proteome</keyword>
<feature type="coiled-coil region" evidence="1">
    <location>
        <begin position="99"/>
        <end position="175"/>
    </location>
</feature>
<dbReference type="AlphaFoldDB" id="A0A514Z6G8"/>
<feature type="compositionally biased region" description="Polar residues" evidence="2">
    <location>
        <begin position="433"/>
        <end position="445"/>
    </location>
</feature>
<dbReference type="KEGG" id="lack:FLP15_02075"/>
<feature type="compositionally biased region" description="Basic and acidic residues" evidence="2">
    <location>
        <begin position="422"/>
        <end position="432"/>
    </location>
</feature>
<keyword evidence="1" id="KW-0175">Coiled coil</keyword>
<dbReference type="EMBL" id="CP041356">
    <property type="protein sequence ID" value="QDK70189.1"/>
    <property type="molecule type" value="Genomic_DNA"/>
</dbReference>